<dbReference type="RefSeq" id="WP_258989037.1">
    <property type="nucleotide sequence ID" value="NZ_JALIGE010000075.1"/>
</dbReference>
<proteinExistence type="inferred from homology"/>
<sequence>MSIISIKWRYCLLIQLLALFSPFAYAATYGDPVKGPDINFYISLGIGNSACKFDSDRLSIPFGTLQLSDIINHAPQTKKNIQFIATECGSTANDIDMNIMSITLNTPLTTDYNGTPIIAPLQGQGYATGIGIGLYLLSDQNDTVGELMETNTNKSYEFDVTNAPNEPSKASIYLRAELLPLVNDKSTMTIGELSAQAWLTLSYK</sequence>
<comment type="similarity">
    <text evidence="2">Belongs to the fimbrial protein family.</text>
</comment>
<dbReference type="SUPFAM" id="SSF49401">
    <property type="entry name" value="Bacterial adhesins"/>
    <property type="match status" value="1"/>
</dbReference>
<evidence type="ECO:0000259" key="6">
    <source>
        <dbReference type="Pfam" id="PF00419"/>
    </source>
</evidence>
<evidence type="ECO:0000256" key="2">
    <source>
        <dbReference type="ARBA" id="ARBA00006671"/>
    </source>
</evidence>
<keyword evidence="3 5" id="KW-0732">Signal</keyword>
<dbReference type="InterPro" id="IPR000259">
    <property type="entry name" value="Adhesion_dom_fimbrial"/>
</dbReference>
<dbReference type="Gene3D" id="2.60.40.1090">
    <property type="entry name" value="Fimbrial-type adhesion domain"/>
    <property type="match status" value="1"/>
</dbReference>
<evidence type="ECO:0000256" key="1">
    <source>
        <dbReference type="ARBA" id="ARBA00004561"/>
    </source>
</evidence>
<evidence type="ECO:0000313" key="8">
    <source>
        <dbReference type="Proteomes" id="UP001205357"/>
    </source>
</evidence>
<keyword evidence="8" id="KW-1185">Reference proteome</keyword>
<comment type="caution">
    <text evidence="7">The sequence shown here is derived from an EMBL/GenBank/DDBJ whole genome shotgun (WGS) entry which is preliminary data.</text>
</comment>
<evidence type="ECO:0000313" key="7">
    <source>
        <dbReference type="EMBL" id="MCS2162481.1"/>
    </source>
</evidence>
<feature type="domain" description="Fimbrial-type adhesion" evidence="6">
    <location>
        <begin position="47"/>
        <end position="204"/>
    </location>
</feature>
<gene>
    <name evidence="7" type="ORF">MUU47_15395</name>
</gene>
<keyword evidence="4" id="KW-0281">Fimbrium</keyword>
<evidence type="ECO:0000256" key="4">
    <source>
        <dbReference type="ARBA" id="ARBA00023263"/>
    </source>
</evidence>
<dbReference type="InterPro" id="IPR008966">
    <property type="entry name" value="Adhesion_dom_sf"/>
</dbReference>
<organism evidence="7 8">
    <name type="scientific">Scandinavium hiltneri</name>
    <dbReference type="NCBI Taxonomy" id="2926519"/>
    <lineage>
        <taxon>Bacteria</taxon>
        <taxon>Pseudomonadati</taxon>
        <taxon>Pseudomonadota</taxon>
        <taxon>Gammaproteobacteria</taxon>
        <taxon>Enterobacterales</taxon>
        <taxon>Enterobacteriaceae</taxon>
        <taxon>Scandinavium</taxon>
    </lineage>
</organism>
<reference evidence="7 8" key="1">
    <citation type="submission" date="2022-04" db="EMBL/GenBank/DDBJ databases">
        <title>Proposal of a three novel species of Scandinavium, Scandinavium hiltneri, Scandinavium manionii, Scandinavium tedordense.</title>
        <authorList>
            <person name="Maddock D.W."/>
            <person name="Brady C.L."/>
            <person name="Denman S."/>
            <person name="Arnold D."/>
        </authorList>
    </citation>
    <scope>NUCLEOTIDE SEQUENCE [LARGE SCALE GENOMIC DNA]</scope>
    <source>
        <strain evidence="7 8">H11S7</strain>
    </source>
</reference>
<evidence type="ECO:0000256" key="3">
    <source>
        <dbReference type="ARBA" id="ARBA00022729"/>
    </source>
</evidence>
<dbReference type="PANTHER" id="PTHR33420">
    <property type="entry name" value="FIMBRIAL SUBUNIT ELFA-RELATED"/>
    <property type="match status" value="1"/>
</dbReference>
<feature type="chain" id="PRO_5046191885" evidence="5">
    <location>
        <begin position="27"/>
        <end position="204"/>
    </location>
</feature>
<protein>
    <submittedName>
        <fullName evidence="7">Fimbrial protein</fullName>
    </submittedName>
</protein>
<dbReference type="EMBL" id="JALIGE010000075">
    <property type="protein sequence ID" value="MCS2162481.1"/>
    <property type="molecule type" value="Genomic_DNA"/>
</dbReference>
<dbReference type="Proteomes" id="UP001205357">
    <property type="component" value="Unassembled WGS sequence"/>
</dbReference>
<dbReference type="InterPro" id="IPR050263">
    <property type="entry name" value="Bact_Fimbrial_Adh_Pro"/>
</dbReference>
<dbReference type="PANTHER" id="PTHR33420:SF3">
    <property type="entry name" value="FIMBRIAL SUBUNIT ELFA"/>
    <property type="match status" value="1"/>
</dbReference>
<accession>A0ABT2E3N4</accession>
<evidence type="ECO:0000256" key="5">
    <source>
        <dbReference type="SAM" id="SignalP"/>
    </source>
</evidence>
<feature type="signal peptide" evidence="5">
    <location>
        <begin position="1"/>
        <end position="26"/>
    </location>
</feature>
<dbReference type="Pfam" id="PF00419">
    <property type="entry name" value="Fimbrial"/>
    <property type="match status" value="1"/>
</dbReference>
<dbReference type="InterPro" id="IPR036937">
    <property type="entry name" value="Adhesion_dom_fimbrial_sf"/>
</dbReference>
<name>A0ABT2E3N4_9ENTR</name>
<comment type="subcellular location">
    <subcellularLocation>
        <location evidence="1">Fimbrium</location>
    </subcellularLocation>
</comment>